<feature type="domain" description="SusE outer membrane protein" evidence="1">
    <location>
        <begin position="24"/>
        <end position="132"/>
    </location>
</feature>
<evidence type="ECO:0000313" key="2">
    <source>
        <dbReference type="EMBL" id="WQD37897.1"/>
    </source>
</evidence>
<proteinExistence type="predicted"/>
<dbReference type="EMBL" id="CP139960">
    <property type="protein sequence ID" value="WQD37897.1"/>
    <property type="molecule type" value="Genomic_DNA"/>
</dbReference>
<reference evidence="2 3" key="1">
    <citation type="submission" date="2023-12" db="EMBL/GenBank/DDBJ databases">
        <title>Genome sequencing and assembly of bacterial species from a model synthetic community.</title>
        <authorList>
            <person name="Hogle S.L."/>
        </authorList>
    </citation>
    <scope>NUCLEOTIDE SEQUENCE [LARGE SCALE GENOMIC DNA]</scope>
    <source>
        <strain evidence="2 3">HAMBI_3031</strain>
    </source>
</reference>
<dbReference type="RefSeq" id="WP_114790648.1">
    <property type="nucleotide sequence ID" value="NZ_CP139960.1"/>
</dbReference>
<sequence>MKNIIVTSLYTLLASILFFSCKKDDMNYKDVNITAVKTLYAPVNNRSIKLLSSASASLYFEWEAVKAEDGGAASYEVVFDKPTGDFSQPLYKIVSDNNGFSSGATITHKILNRIAGLAGVEPGGSVDVKWTVFSSRGINVVKSDQSATLTITALQGFADLPDEVFITGEGSETGTNLAQAMPFKLNAAGEFEIYTRLEAGKTYYFTDRNSGTPRIFYSDNGSTLKEAEESGVITASKTAVYRINLDFNTATIAYTEITSIGIFFSPENKVLFNLPYQGKGIWRGTGVITFRQESWGRDERYKFQMQTVSNGANVVAQLGTVTGTDSPPNASSPASYYYLRVLPNTSQWDDKWKFMPAVDGKSTTISVLLQGTSPYTHTVQVN</sequence>
<evidence type="ECO:0000259" key="1">
    <source>
        <dbReference type="Pfam" id="PF14292"/>
    </source>
</evidence>
<gene>
    <name evidence="2" type="ORF">U0035_19715</name>
</gene>
<organism evidence="2 3">
    <name type="scientific">Niabella yanshanensis</name>
    <dbReference type="NCBI Taxonomy" id="577386"/>
    <lineage>
        <taxon>Bacteria</taxon>
        <taxon>Pseudomonadati</taxon>
        <taxon>Bacteroidota</taxon>
        <taxon>Chitinophagia</taxon>
        <taxon>Chitinophagales</taxon>
        <taxon>Chitinophagaceae</taxon>
        <taxon>Niabella</taxon>
    </lineage>
</organism>
<keyword evidence="3" id="KW-1185">Reference proteome</keyword>
<dbReference type="Proteomes" id="UP001325680">
    <property type="component" value="Chromosome"/>
</dbReference>
<evidence type="ECO:0000313" key="3">
    <source>
        <dbReference type="Proteomes" id="UP001325680"/>
    </source>
</evidence>
<dbReference type="PROSITE" id="PS51257">
    <property type="entry name" value="PROKAR_LIPOPROTEIN"/>
    <property type="match status" value="1"/>
</dbReference>
<protein>
    <submittedName>
        <fullName evidence="2">SusE domain-containing protein</fullName>
    </submittedName>
</protein>
<accession>A0ABZ0W3T1</accession>
<name>A0ABZ0W3T1_9BACT</name>
<dbReference type="Pfam" id="PF14292">
    <property type="entry name" value="SusE"/>
    <property type="match status" value="1"/>
</dbReference>
<dbReference type="InterPro" id="IPR025970">
    <property type="entry name" value="SusE"/>
</dbReference>
<dbReference type="Gene3D" id="2.60.40.3620">
    <property type="match status" value="1"/>
</dbReference>